<evidence type="ECO:0000256" key="1">
    <source>
        <dbReference type="SAM" id="Phobius"/>
    </source>
</evidence>
<evidence type="ECO:0000313" key="2">
    <source>
        <dbReference type="EMBL" id="MBB6480124.1"/>
    </source>
</evidence>
<proteinExistence type="predicted"/>
<name>A0A841R4R0_9SPIO</name>
<evidence type="ECO:0000313" key="3">
    <source>
        <dbReference type="Proteomes" id="UP000587760"/>
    </source>
</evidence>
<dbReference type="AlphaFoldDB" id="A0A841R4R0"/>
<feature type="transmembrane region" description="Helical" evidence="1">
    <location>
        <begin position="105"/>
        <end position="129"/>
    </location>
</feature>
<dbReference type="RefSeq" id="WP_184745965.1">
    <property type="nucleotide sequence ID" value="NZ_JACHGJ010000002.1"/>
</dbReference>
<keyword evidence="1" id="KW-1133">Transmembrane helix</keyword>
<feature type="transmembrane region" description="Helical" evidence="1">
    <location>
        <begin position="136"/>
        <end position="156"/>
    </location>
</feature>
<feature type="transmembrane region" description="Helical" evidence="1">
    <location>
        <begin position="76"/>
        <end position="93"/>
    </location>
</feature>
<accession>A0A841R4R0</accession>
<comment type="caution">
    <text evidence="2">The sequence shown here is derived from an EMBL/GenBank/DDBJ whole genome shotgun (WGS) entry which is preliminary data.</text>
</comment>
<sequence>MIRLARYAYIGISGLLLSLSLLKTPSTALPVIAGALASAWLFSPRLKSAIHFAILPIFTGGVLLGYLFGGNTYGQILLFLLILTAWEIDGLYMDSKGCVDKEAEIKLILPLIILQVISMVALAALYAFMENKGLRIGFWPLVIIAISLIALLRKLFSS</sequence>
<reference evidence="2 3" key="1">
    <citation type="submission" date="2020-08" db="EMBL/GenBank/DDBJ databases">
        <title>Genomic Encyclopedia of Type Strains, Phase IV (KMG-IV): sequencing the most valuable type-strain genomes for metagenomic binning, comparative biology and taxonomic classification.</title>
        <authorList>
            <person name="Goeker M."/>
        </authorList>
    </citation>
    <scope>NUCLEOTIDE SEQUENCE [LARGE SCALE GENOMIC DNA]</scope>
    <source>
        <strain evidence="2 3">DSM 2461</strain>
    </source>
</reference>
<organism evidence="2 3">
    <name type="scientific">Spirochaeta isovalerica</name>
    <dbReference type="NCBI Taxonomy" id="150"/>
    <lineage>
        <taxon>Bacteria</taxon>
        <taxon>Pseudomonadati</taxon>
        <taxon>Spirochaetota</taxon>
        <taxon>Spirochaetia</taxon>
        <taxon>Spirochaetales</taxon>
        <taxon>Spirochaetaceae</taxon>
        <taxon>Spirochaeta</taxon>
    </lineage>
</organism>
<keyword evidence="1" id="KW-0472">Membrane</keyword>
<protein>
    <submittedName>
        <fullName evidence="2">Uncharacterized protein</fullName>
    </submittedName>
</protein>
<keyword evidence="1" id="KW-0812">Transmembrane</keyword>
<feature type="transmembrane region" description="Helical" evidence="1">
    <location>
        <begin position="49"/>
        <end position="69"/>
    </location>
</feature>
<keyword evidence="3" id="KW-1185">Reference proteome</keyword>
<gene>
    <name evidence="2" type="ORF">HNR50_001782</name>
</gene>
<dbReference type="Proteomes" id="UP000587760">
    <property type="component" value="Unassembled WGS sequence"/>
</dbReference>
<dbReference type="EMBL" id="JACHGJ010000002">
    <property type="protein sequence ID" value="MBB6480124.1"/>
    <property type="molecule type" value="Genomic_DNA"/>
</dbReference>